<reference evidence="10" key="1">
    <citation type="submission" date="2012-11" db="EMBL/GenBank/DDBJ databases">
        <title>Dependencies among metagenomic species, viruses, plasmids and units of genetic variation.</title>
        <authorList>
            <person name="Nielsen H.B."/>
            <person name="Almeida M."/>
            <person name="Juncker A.S."/>
            <person name="Rasmussen S."/>
            <person name="Li J."/>
            <person name="Sunagawa S."/>
            <person name="Plichta D."/>
            <person name="Gautier L."/>
            <person name="Le Chatelier E."/>
            <person name="Peletier E."/>
            <person name="Bonde I."/>
            <person name="Nielsen T."/>
            <person name="Manichanh C."/>
            <person name="Arumugam M."/>
            <person name="Batto J."/>
            <person name="Santos M.B.Q.D."/>
            <person name="Blom N."/>
            <person name="Borruel N."/>
            <person name="Burgdorf K.S."/>
            <person name="Boumezbeur F."/>
            <person name="Casellas F."/>
            <person name="Dore J."/>
            <person name="Guarner F."/>
            <person name="Hansen T."/>
            <person name="Hildebrand F."/>
            <person name="Kaas R.S."/>
            <person name="Kennedy S."/>
            <person name="Kristiansen K."/>
            <person name="Kultima J.R."/>
            <person name="Leonard P."/>
            <person name="Levenez F."/>
            <person name="Lund O."/>
            <person name="Moumen B."/>
            <person name="Le Paslier D."/>
            <person name="Pons N."/>
            <person name="Pedersen O."/>
            <person name="Prifti E."/>
            <person name="Qin J."/>
            <person name="Raes J."/>
            <person name="Tap J."/>
            <person name="Tims S."/>
            <person name="Ussery D.W."/>
            <person name="Yamada T."/>
            <person name="MetaHit consortium"/>
            <person name="Renault P."/>
            <person name="Sicheritz-Ponten T."/>
            <person name="Bork P."/>
            <person name="Wang J."/>
            <person name="Brunak S."/>
            <person name="Ehrlich S.D."/>
        </authorList>
    </citation>
    <scope>NUCLEOTIDE SEQUENCE [LARGE SCALE GENOMIC DNA]</scope>
</reference>
<dbReference type="InterPro" id="IPR003796">
    <property type="entry name" value="RNR_NrdR-like"/>
</dbReference>
<proteinExistence type="inferred from homology"/>
<dbReference type="GO" id="GO:0008270">
    <property type="term" value="F:zinc ion binding"/>
    <property type="evidence" value="ECO:0007669"/>
    <property type="project" value="UniProtKB-KW"/>
</dbReference>
<keyword evidence="3" id="KW-0479">Metal-binding</keyword>
<keyword evidence="3" id="KW-0862">Zinc</keyword>
<evidence type="ECO:0000256" key="6">
    <source>
        <dbReference type="ARBA" id="ARBA00023125"/>
    </source>
</evidence>
<dbReference type="GO" id="GO:0005524">
    <property type="term" value="F:ATP binding"/>
    <property type="evidence" value="ECO:0007669"/>
    <property type="project" value="UniProtKB-UniRule"/>
</dbReference>
<sequence>MKCPKCGYPDSNVVDSRPTEQSGIRRRRECKMCKNRFTTYETYEISNTAPLVVIKKDNSLEIFDRNKILTGLLQACYKRPVTTAQINRIVDETEAELKSTLKTEFRSEEIGTIVMDKLKELDDVSYVRFASVYREFKDVETFVKEISELKDKKQRMNK</sequence>
<name>R6TQX2_9BACT</name>
<dbReference type="PANTHER" id="PTHR30455">
    <property type="entry name" value="TRANSCRIPTIONAL REPRESSOR NRDR"/>
    <property type="match status" value="1"/>
</dbReference>
<comment type="caution">
    <text evidence="8">Lacks conserved residue(s) required for the propagation of feature annotation.</text>
</comment>
<feature type="domain" description="ATP-cone" evidence="9">
    <location>
        <begin position="51"/>
        <end position="141"/>
    </location>
</feature>
<comment type="similarity">
    <text evidence="8">Belongs to the NrdR family.</text>
</comment>
<organism evidence="10 11">
    <name type="scientific">Candidatus Colimorpha enterica</name>
    <dbReference type="NCBI Taxonomy" id="3083063"/>
    <lineage>
        <taxon>Bacteria</taxon>
        <taxon>Pseudomonadati</taxon>
        <taxon>Bacteroidota</taxon>
        <taxon>Bacteroidia</taxon>
        <taxon>Bacteroidales</taxon>
        <taxon>Candidatus Colimorpha</taxon>
    </lineage>
</organism>
<dbReference type="AlphaFoldDB" id="R6TQX2"/>
<evidence type="ECO:0000256" key="7">
    <source>
        <dbReference type="ARBA" id="ARBA00023163"/>
    </source>
</evidence>
<keyword evidence="1 8" id="KW-0678">Repressor</keyword>
<evidence type="ECO:0000313" key="10">
    <source>
        <dbReference type="EMBL" id="CDC75853.1"/>
    </source>
</evidence>
<dbReference type="NCBIfam" id="TIGR00244">
    <property type="entry name" value="transcriptional regulator NrdR"/>
    <property type="match status" value="1"/>
</dbReference>
<evidence type="ECO:0000313" key="11">
    <source>
        <dbReference type="Proteomes" id="UP000017938"/>
    </source>
</evidence>
<dbReference type="PANTHER" id="PTHR30455:SF2">
    <property type="entry name" value="TRANSCRIPTIONAL REPRESSOR NRDR"/>
    <property type="match status" value="1"/>
</dbReference>
<dbReference type="Pfam" id="PF22811">
    <property type="entry name" value="Zn_ribbon_NrdR"/>
    <property type="match status" value="1"/>
</dbReference>
<dbReference type="Proteomes" id="UP000017938">
    <property type="component" value="Unassembled WGS sequence"/>
</dbReference>
<dbReference type="EMBL" id="CBFW010000324">
    <property type="protein sequence ID" value="CDC75853.1"/>
    <property type="molecule type" value="Genomic_DNA"/>
</dbReference>
<dbReference type="GO" id="GO:0045892">
    <property type="term" value="P:negative regulation of DNA-templated transcription"/>
    <property type="evidence" value="ECO:0007669"/>
    <property type="project" value="UniProtKB-UniRule"/>
</dbReference>
<evidence type="ECO:0000256" key="3">
    <source>
        <dbReference type="ARBA" id="ARBA00022771"/>
    </source>
</evidence>
<evidence type="ECO:0000259" key="9">
    <source>
        <dbReference type="PROSITE" id="PS51161"/>
    </source>
</evidence>
<dbReference type="InterPro" id="IPR005144">
    <property type="entry name" value="ATP-cone_dom"/>
</dbReference>
<keyword evidence="2 8" id="KW-0547">Nucleotide-binding</keyword>
<dbReference type="InterPro" id="IPR055173">
    <property type="entry name" value="NrdR-like_N"/>
</dbReference>
<keyword evidence="7 8" id="KW-0804">Transcription</keyword>
<keyword evidence="6 8" id="KW-0238">DNA-binding</keyword>
<gene>
    <name evidence="8" type="primary">nrdR</name>
    <name evidence="10" type="ORF">BN580_01974</name>
</gene>
<dbReference type="GO" id="GO:0003677">
    <property type="term" value="F:DNA binding"/>
    <property type="evidence" value="ECO:0007669"/>
    <property type="project" value="UniProtKB-KW"/>
</dbReference>
<dbReference type="HAMAP" id="MF_00440">
    <property type="entry name" value="NrdR"/>
    <property type="match status" value="1"/>
</dbReference>
<keyword evidence="4 8" id="KW-0067">ATP-binding</keyword>
<dbReference type="Pfam" id="PF03477">
    <property type="entry name" value="ATP-cone"/>
    <property type="match status" value="1"/>
</dbReference>
<evidence type="ECO:0000256" key="5">
    <source>
        <dbReference type="ARBA" id="ARBA00023015"/>
    </source>
</evidence>
<dbReference type="PROSITE" id="PS51161">
    <property type="entry name" value="ATP_CONE"/>
    <property type="match status" value="1"/>
</dbReference>
<dbReference type="STRING" id="1263015.BN580_01974"/>
<accession>R6TQX2</accession>
<evidence type="ECO:0000256" key="1">
    <source>
        <dbReference type="ARBA" id="ARBA00022491"/>
    </source>
</evidence>
<comment type="function">
    <text evidence="8">Negatively regulates transcription of bacterial ribonucleotide reductase nrd genes and operons by binding to NrdR-boxes.</text>
</comment>
<keyword evidence="5 8" id="KW-0805">Transcription regulation</keyword>
<keyword evidence="3" id="KW-0863">Zinc-finger</keyword>
<protein>
    <recommendedName>
        <fullName evidence="8">Transcriptional repressor NrdR</fullName>
    </recommendedName>
</protein>
<evidence type="ECO:0000256" key="8">
    <source>
        <dbReference type="HAMAP-Rule" id="MF_00440"/>
    </source>
</evidence>
<comment type="caution">
    <text evidence="10">The sequence shown here is derived from an EMBL/GenBank/DDBJ whole genome shotgun (WGS) entry which is preliminary data.</text>
</comment>
<evidence type="ECO:0000256" key="2">
    <source>
        <dbReference type="ARBA" id="ARBA00022741"/>
    </source>
</evidence>
<evidence type="ECO:0000256" key="4">
    <source>
        <dbReference type="ARBA" id="ARBA00022840"/>
    </source>
</evidence>